<evidence type="ECO:0000313" key="5">
    <source>
        <dbReference type="Proteomes" id="UP001530400"/>
    </source>
</evidence>
<name>A0ABD3MTC1_9STRA</name>
<comment type="caution">
    <text evidence="4">The sequence shown here is derived from an EMBL/GenBank/DDBJ whole genome shotgun (WGS) entry which is preliminary data.</text>
</comment>
<dbReference type="SMART" id="SM00490">
    <property type="entry name" value="HELICc"/>
    <property type="match status" value="1"/>
</dbReference>
<accession>A0ABD3MTC1</accession>
<dbReference type="InterPro" id="IPR014001">
    <property type="entry name" value="Helicase_ATP-bd"/>
</dbReference>
<dbReference type="Gene3D" id="3.40.50.10810">
    <property type="entry name" value="Tandem AAA-ATPase domain"/>
    <property type="match status" value="1"/>
</dbReference>
<keyword evidence="5" id="KW-1185">Reference proteome</keyword>
<proteinExistence type="predicted"/>
<dbReference type="PANTHER" id="PTHR45629:SF7">
    <property type="entry name" value="DNA EXCISION REPAIR PROTEIN ERCC-6-RELATED"/>
    <property type="match status" value="1"/>
</dbReference>
<dbReference type="EMBL" id="JALLPJ020001406">
    <property type="protein sequence ID" value="KAL3765216.1"/>
    <property type="molecule type" value="Genomic_DNA"/>
</dbReference>
<dbReference type="CDD" id="cd18793">
    <property type="entry name" value="SF2_C_SNF"/>
    <property type="match status" value="1"/>
</dbReference>
<dbReference type="InterPro" id="IPR049730">
    <property type="entry name" value="SNF2/RAD54-like_C"/>
</dbReference>
<dbReference type="InterPro" id="IPR000330">
    <property type="entry name" value="SNF2_N"/>
</dbReference>
<dbReference type="InterPro" id="IPR038718">
    <property type="entry name" value="SNF2-like_sf"/>
</dbReference>
<dbReference type="SUPFAM" id="SSF52540">
    <property type="entry name" value="P-loop containing nucleoside triphosphate hydrolases"/>
    <property type="match status" value="2"/>
</dbReference>
<dbReference type="InterPro" id="IPR001650">
    <property type="entry name" value="Helicase_C-like"/>
</dbReference>
<dbReference type="Gene3D" id="3.40.50.300">
    <property type="entry name" value="P-loop containing nucleotide triphosphate hydrolases"/>
    <property type="match status" value="1"/>
</dbReference>
<organism evidence="4 5">
    <name type="scientific">Cyclotella atomus</name>
    <dbReference type="NCBI Taxonomy" id="382360"/>
    <lineage>
        <taxon>Eukaryota</taxon>
        <taxon>Sar</taxon>
        <taxon>Stramenopiles</taxon>
        <taxon>Ochrophyta</taxon>
        <taxon>Bacillariophyta</taxon>
        <taxon>Coscinodiscophyceae</taxon>
        <taxon>Thalassiosirophycidae</taxon>
        <taxon>Stephanodiscales</taxon>
        <taxon>Stephanodiscaceae</taxon>
        <taxon>Cyclotella</taxon>
    </lineage>
</organism>
<evidence type="ECO:0000259" key="2">
    <source>
        <dbReference type="PROSITE" id="PS51192"/>
    </source>
</evidence>
<dbReference type="InterPro" id="IPR050496">
    <property type="entry name" value="SNF2_RAD54_helicase_repair"/>
</dbReference>
<dbReference type="Pfam" id="PF00271">
    <property type="entry name" value="Helicase_C"/>
    <property type="match status" value="1"/>
</dbReference>
<dbReference type="Pfam" id="PF00176">
    <property type="entry name" value="SNF2-rel_dom"/>
    <property type="match status" value="1"/>
</dbReference>
<dbReference type="InterPro" id="IPR027417">
    <property type="entry name" value="P-loop_NTPase"/>
</dbReference>
<dbReference type="AlphaFoldDB" id="A0ABD3MTC1"/>
<reference evidence="4 5" key="1">
    <citation type="submission" date="2024-10" db="EMBL/GenBank/DDBJ databases">
        <title>Updated reference genomes for cyclostephanoid diatoms.</title>
        <authorList>
            <person name="Roberts W.R."/>
            <person name="Alverson A.J."/>
        </authorList>
    </citation>
    <scope>NUCLEOTIDE SEQUENCE [LARGE SCALE GENOMIC DNA]</scope>
    <source>
        <strain evidence="4 5">AJA010-31</strain>
    </source>
</reference>
<sequence>MQTLVYLGSLMRAETIYNAIIVCPKSLVRTWEREANLLFKDIAPKCRVCVIDSDVAKGRRMEMFTEAFCSSFKKPSLVVTTYGLIDSHITELHKIASQYPEWCWNYCILDEGHCIKNPNTIKSRNLRILCHNKKTRRLLLTGTPIQNNLKELHSLFDWATSGQLLGTSKTFLNKYATPIEEGRQKNASAWEVKKAAEMNKSLQQLLQPYFLQRLKSSEFQDKLPTKKELVVFVALSKKQRSLYQQFLDGGMVRSVLSGETASPLTAISYLKQLCGHPSLIRDDRDAIVDNRPSHILLEESAKLQVLFSLMKRLKRAGHRALVFSQSTKMLDIIERVFDGTFAFLRIDGQTEGKTRQRYVDDFNDKDSGIDCMLLSTKAAGVGLTLNGANRAIIYDPSWNPAEDCQAVDRCYRIGQSKNVTVYRMIVSGTVEEKMYEKQGERHTALFSSATYVVTNIQRDTRIAVHKDGIKRVLLMESAGATKRYFDKADLSDLFKLAPADAPCSMLEKFHDKEKQSFLSKDPNVIGVASHDVLYDNAVGNGSNDNNAVDLTSSSKTPFSREPFKNSAPITSPSIADAPIANVEIVEVDEPQNLMPLGRGLNRTREHRVNAKARRNDEVKETAKSNESSTVDDALSIATHHMSNNEYANAIDVLLELLENRSNAIQSDAKLKVHENIAFAASKLGWL</sequence>
<dbReference type="PANTHER" id="PTHR45629">
    <property type="entry name" value="SNF2/RAD54 FAMILY MEMBER"/>
    <property type="match status" value="1"/>
</dbReference>
<dbReference type="PROSITE" id="PS51192">
    <property type="entry name" value="HELICASE_ATP_BIND_1"/>
    <property type="match status" value="1"/>
</dbReference>
<evidence type="ECO:0000259" key="3">
    <source>
        <dbReference type="PROSITE" id="PS51194"/>
    </source>
</evidence>
<dbReference type="Proteomes" id="UP001530400">
    <property type="component" value="Unassembled WGS sequence"/>
</dbReference>
<feature type="domain" description="Helicase ATP-binding" evidence="2">
    <location>
        <begin position="1"/>
        <end position="162"/>
    </location>
</feature>
<feature type="domain" description="Helicase C-terminal" evidence="3">
    <location>
        <begin position="305"/>
        <end position="460"/>
    </location>
</feature>
<gene>
    <name evidence="4" type="ORF">ACHAWO_009293</name>
</gene>
<evidence type="ECO:0000313" key="4">
    <source>
        <dbReference type="EMBL" id="KAL3765216.1"/>
    </source>
</evidence>
<dbReference type="GO" id="GO:0016787">
    <property type="term" value="F:hydrolase activity"/>
    <property type="evidence" value="ECO:0007669"/>
    <property type="project" value="UniProtKB-KW"/>
</dbReference>
<evidence type="ECO:0000256" key="1">
    <source>
        <dbReference type="ARBA" id="ARBA00022801"/>
    </source>
</evidence>
<keyword evidence="1" id="KW-0378">Hydrolase</keyword>
<protein>
    <submittedName>
        <fullName evidence="4">Uncharacterized protein</fullName>
    </submittedName>
</protein>
<dbReference type="PROSITE" id="PS51194">
    <property type="entry name" value="HELICASE_CTER"/>
    <property type="match status" value="1"/>
</dbReference>